<organism evidence="2 3">
    <name type="scientific">Necator americanus</name>
    <name type="common">Human hookworm</name>
    <dbReference type="NCBI Taxonomy" id="51031"/>
    <lineage>
        <taxon>Eukaryota</taxon>
        <taxon>Metazoa</taxon>
        <taxon>Ecdysozoa</taxon>
        <taxon>Nematoda</taxon>
        <taxon>Chromadorea</taxon>
        <taxon>Rhabditida</taxon>
        <taxon>Rhabditina</taxon>
        <taxon>Rhabditomorpha</taxon>
        <taxon>Strongyloidea</taxon>
        <taxon>Ancylostomatidae</taxon>
        <taxon>Bunostominae</taxon>
        <taxon>Necator</taxon>
    </lineage>
</organism>
<dbReference type="EMBL" id="JAVFWL010000002">
    <property type="protein sequence ID" value="KAK6738758.1"/>
    <property type="molecule type" value="Genomic_DNA"/>
</dbReference>
<keyword evidence="3" id="KW-1185">Reference proteome</keyword>
<reference evidence="2 3" key="1">
    <citation type="submission" date="2023-08" db="EMBL/GenBank/DDBJ databases">
        <title>A Necator americanus chromosomal reference genome.</title>
        <authorList>
            <person name="Ilik V."/>
            <person name="Petrzelkova K.J."/>
            <person name="Pardy F."/>
            <person name="Fuh T."/>
            <person name="Niatou-Singa F.S."/>
            <person name="Gouil Q."/>
            <person name="Baker L."/>
            <person name="Ritchie M.E."/>
            <person name="Jex A.R."/>
            <person name="Gazzola D."/>
            <person name="Li H."/>
            <person name="Toshio Fujiwara R."/>
            <person name="Zhan B."/>
            <person name="Aroian R.V."/>
            <person name="Pafco B."/>
            <person name="Schwarz E.M."/>
        </authorList>
    </citation>
    <scope>NUCLEOTIDE SEQUENCE [LARGE SCALE GENOMIC DNA]</scope>
    <source>
        <strain evidence="2 3">Aroian</strain>
        <tissue evidence="2">Whole animal</tissue>
    </source>
</reference>
<dbReference type="Pfam" id="PF01682">
    <property type="entry name" value="DB"/>
    <property type="match status" value="1"/>
</dbReference>
<evidence type="ECO:0000313" key="3">
    <source>
        <dbReference type="Proteomes" id="UP001303046"/>
    </source>
</evidence>
<gene>
    <name evidence="2" type="primary">Necator_chrII.g8500</name>
    <name evidence="2" type="ORF">RB195_020706</name>
</gene>
<name>A0ABR1CM54_NECAM</name>
<evidence type="ECO:0000313" key="2">
    <source>
        <dbReference type="EMBL" id="KAK6738758.1"/>
    </source>
</evidence>
<proteinExistence type="predicted"/>
<dbReference type="PANTHER" id="PTHR46705:SF10">
    <property type="entry name" value="DOMAIN OF UNKNOWN FUNCTION DB DOMAIN-CONTAINING PROTEIN"/>
    <property type="match status" value="1"/>
</dbReference>
<evidence type="ECO:0000259" key="1">
    <source>
        <dbReference type="Pfam" id="PF01682"/>
    </source>
</evidence>
<dbReference type="InterPro" id="IPR002602">
    <property type="entry name" value="DB"/>
</dbReference>
<accession>A0ABR1CM54</accession>
<dbReference type="Proteomes" id="UP001303046">
    <property type="component" value="Unassembled WGS sequence"/>
</dbReference>
<feature type="domain" description="Domain of unknown function DB" evidence="1">
    <location>
        <begin position="32"/>
        <end position="109"/>
    </location>
</feature>
<protein>
    <recommendedName>
        <fullName evidence="1">Domain of unknown function DB domain-containing protein</fullName>
    </recommendedName>
</protein>
<dbReference type="PANTHER" id="PTHR46705">
    <property type="entry name" value="PROTEIN CBG09805"/>
    <property type="match status" value="1"/>
</dbReference>
<sequence length="122" mass="13236">MILRVSPGTAEAGSPSPESTCVSGQAQGRFWSALVSAFLTNVCPGPQQRDAFDCASSKVDHSACCQRAGLLTFHGGKCLQFCRTNDAQPTNPLEFLPCLQVFEHIKACYREYQTTHPNILGD</sequence>
<comment type="caution">
    <text evidence="2">The sequence shown here is derived from an EMBL/GenBank/DDBJ whole genome shotgun (WGS) entry which is preliminary data.</text>
</comment>